<dbReference type="GO" id="GO:0003676">
    <property type="term" value="F:nucleic acid binding"/>
    <property type="evidence" value="ECO:0007669"/>
    <property type="project" value="InterPro"/>
</dbReference>
<evidence type="ECO:0000259" key="3">
    <source>
        <dbReference type="SMART" id="SM00910"/>
    </source>
</evidence>
<gene>
    <name evidence="4" type="ORF">D1164_01640</name>
</gene>
<dbReference type="GO" id="GO:0008270">
    <property type="term" value="F:zinc ion binding"/>
    <property type="evidence" value="ECO:0007669"/>
    <property type="project" value="InterPro"/>
</dbReference>
<dbReference type="GO" id="GO:0016818">
    <property type="term" value="F:hydrolase activity, acting on acid anhydrides, in phosphorus-containing anhydrides"/>
    <property type="evidence" value="ECO:0007669"/>
    <property type="project" value="InterPro"/>
</dbReference>
<protein>
    <submittedName>
        <fullName evidence="4">HIRAN protein</fullName>
    </submittedName>
</protein>
<keyword evidence="5" id="KW-1185">Reference proteome</keyword>
<organism evidence="4 5">
    <name type="scientific">Mariniphaga sediminis</name>
    <dbReference type="NCBI Taxonomy" id="1628158"/>
    <lineage>
        <taxon>Bacteria</taxon>
        <taxon>Pseudomonadati</taxon>
        <taxon>Bacteroidota</taxon>
        <taxon>Bacteroidia</taxon>
        <taxon>Marinilabiliales</taxon>
        <taxon>Prolixibacteraceae</taxon>
        <taxon>Mariniphaga</taxon>
    </lineage>
</organism>
<evidence type="ECO:0000256" key="1">
    <source>
        <dbReference type="ARBA" id="ARBA00022723"/>
    </source>
</evidence>
<keyword evidence="1" id="KW-0479">Metal-binding</keyword>
<keyword evidence="2" id="KW-0378">Hydrolase</keyword>
<accession>A0A399D6I0</accession>
<proteinExistence type="predicted"/>
<evidence type="ECO:0000313" key="5">
    <source>
        <dbReference type="Proteomes" id="UP000266441"/>
    </source>
</evidence>
<dbReference type="Gene3D" id="3.30.70.2330">
    <property type="match status" value="1"/>
</dbReference>
<dbReference type="SMART" id="SM00910">
    <property type="entry name" value="HIRAN"/>
    <property type="match status" value="1"/>
</dbReference>
<dbReference type="AlphaFoldDB" id="A0A399D6I0"/>
<dbReference type="OrthoDB" id="1012796at2"/>
<evidence type="ECO:0000256" key="2">
    <source>
        <dbReference type="ARBA" id="ARBA00022801"/>
    </source>
</evidence>
<evidence type="ECO:0000313" key="4">
    <source>
        <dbReference type="EMBL" id="RIH67157.1"/>
    </source>
</evidence>
<feature type="domain" description="HIRAN" evidence="3">
    <location>
        <begin position="34"/>
        <end position="132"/>
    </location>
</feature>
<dbReference type="EMBL" id="QWET01000001">
    <property type="protein sequence ID" value="RIH67157.1"/>
    <property type="molecule type" value="Genomic_DNA"/>
</dbReference>
<sequence length="137" mass="15847">MNRFDFIKRIFLSGAAALVAKHAGAGVPERTTEIYLNSPYIAGFKYYNGSELEKHLKKNDELTLQRQPENPHDYFAVEVFRKNQKLGYLPRTDNKIVARMMDQGVKVKARIRSIDPEAQPFKRVKIRVYSEIKTGKM</sequence>
<dbReference type="Proteomes" id="UP000266441">
    <property type="component" value="Unassembled WGS sequence"/>
</dbReference>
<name>A0A399D6I0_9BACT</name>
<dbReference type="InterPro" id="IPR014905">
    <property type="entry name" value="HIRAN"/>
</dbReference>
<reference evidence="4 5" key="1">
    <citation type="journal article" date="2015" name="Int. J. Syst. Evol. Microbiol.">
        <title>Mariniphaga sediminis sp. nov., isolated from coastal sediment.</title>
        <authorList>
            <person name="Wang F.Q."/>
            <person name="Shen Q.Y."/>
            <person name="Chen G.J."/>
            <person name="Du Z.J."/>
        </authorList>
    </citation>
    <scope>NUCLEOTIDE SEQUENCE [LARGE SCALE GENOMIC DNA]</scope>
    <source>
        <strain evidence="4 5">SY21</strain>
    </source>
</reference>
<dbReference type="Pfam" id="PF08797">
    <property type="entry name" value="HIRAN"/>
    <property type="match status" value="1"/>
</dbReference>
<dbReference type="RefSeq" id="WP_119348181.1">
    <property type="nucleotide sequence ID" value="NZ_QWET01000001.1"/>
</dbReference>
<comment type="caution">
    <text evidence="4">The sequence shown here is derived from an EMBL/GenBank/DDBJ whole genome shotgun (WGS) entry which is preliminary data.</text>
</comment>